<accession>A0A9D4U646</accession>
<proteinExistence type="predicted"/>
<organism evidence="1 2">
    <name type="scientific">Adiantum capillus-veneris</name>
    <name type="common">Maidenhair fern</name>
    <dbReference type="NCBI Taxonomy" id="13818"/>
    <lineage>
        <taxon>Eukaryota</taxon>
        <taxon>Viridiplantae</taxon>
        <taxon>Streptophyta</taxon>
        <taxon>Embryophyta</taxon>
        <taxon>Tracheophyta</taxon>
        <taxon>Polypodiopsida</taxon>
        <taxon>Polypodiidae</taxon>
        <taxon>Polypodiales</taxon>
        <taxon>Pteridineae</taxon>
        <taxon>Pteridaceae</taxon>
        <taxon>Vittarioideae</taxon>
        <taxon>Adiantum</taxon>
    </lineage>
</organism>
<evidence type="ECO:0000313" key="2">
    <source>
        <dbReference type="Proteomes" id="UP000886520"/>
    </source>
</evidence>
<keyword evidence="2" id="KW-1185">Reference proteome</keyword>
<protein>
    <submittedName>
        <fullName evidence="1">Uncharacterized protein</fullName>
    </submittedName>
</protein>
<dbReference type="EMBL" id="JABFUD020000023">
    <property type="protein sequence ID" value="KAI5060961.1"/>
    <property type="molecule type" value="Genomic_DNA"/>
</dbReference>
<name>A0A9D4U646_ADICA</name>
<dbReference type="AlphaFoldDB" id="A0A9D4U646"/>
<gene>
    <name evidence="1" type="ORF">GOP47_0023466</name>
</gene>
<sequence length="106" mass="11857">MMTLQKGVPKPVSGRCVEESGNISSPVDCCSDLQAFGSRAQAFWFWPLQAYKTASAVLFSWKYLPVPSSLGCSIKCCHSSLNSWKWRKYRQGYAFSSLYSSKAALR</sequence>
<comment type="caution">
    <text evidence="1">The sequence shown here is derived from an EMBL/GenBank/DDBJ whole genome shotgun (WGS) entry which is preliminary data.</text>
</comment>
<dbReference type="Proteomes" id="UP000886520">
    <property type="component" value="Chromosome 23"/>
</dbReference>
<reference evidence="1" key="1">
    <citation type="submission" date="2021-01" db="EMBL/GenBank/DDBJ databases">
        <title>Adiantum capillus-veneris genome.</title>
        <authorList>
            <person name="Fang Y."/>
            <person name="Liao Q."/>
        </authorList>
    </citation>
    <scope>NUCLEOTIDE SEQUENCE</scope>
    <source>
        <strain evidence="1">H3</strain>
        <tissue evidence="1">Leaf</tissue>
    </source>
</reference>
<evidence type="ECO:0000313" key="1">
    <source>
        <dbReference type="EMBL" id="KAI5060961.1"/>
    </source>
</evidence>